<keyword evidence="5" id="KW-0411">Iron-sulfur</keyword>
<keyword evidence="2" id="KW-0479">Metal-binding</keyword>
<keyword evidence="4" id="KW-0408">Iron</keyword>
<evidence type="ECO:0000256" key="1">
    <source>
        <dbReference type="ARBA" id="ARBA00022485"/>
    </source>
</evidence>
<dbReference type="InterPro" id="IPR039650">
    <property type="entry name" value="HdrA-like"/>
</dbReference>
<evidence type="ECO:0000256" key="4">
    <source>
        <dbReference type="ARBA" id="ARBA00023004"/>
    </source>
</evidence>
<organism evidence="6 7">
    <name type="scientific">Ancylobacter polymorphus</name>
    <dbReference type="NCBI Taxonomy" id="223390"/>
    <lineage>
        <taxon>Bacteria</taxon>
        <taxon>Pseudomonadati</taxon>
        <taxon>Pseudomonadota</taxon>
        <taxon>Alphaproteobacteria</taxon>
        <taxon>Hyphomicrobiales</taxon>
        <taxon>Xanthobacteraceae</taxon>
        <taxon>Ancylobacter</taxon>
    </lineage>
</organism>
<keyword evidence="1" id="KW-0004">4Fe-4S</keyword>
<evidence type="ECO:0000313" key="6">
    <source>
        <dbReference type="EMBL" id="UOK71873.1"/>
    </source>
</evidence>
<dbReference type="Proteomes" id="UP000831684">
    <property type="component" value="Chromosome"/>
</dbReference>
<dbReference type="KEGG" id="apol:K9D25_03900"/>
<dbReference type="AlphaFoldDB" id="A0A9E7CW11"/>
<reference evidence="6" key="1">
    <citation type="submission" date="2021-09" db="EMBL/GenBank/DDBJ databases">
        <title>Network and meta-omics reveal the key degrader and cooperation patterns in an efficient 1,4-dioxane-degrading microbial community.</title>
        <authorList>
            <person name="Dai C."/>
        </authorList>
    </citation>
    <scope>NUCLEOTIDE SEQUENCE</scope>
    <source>
        <strain evidence="6">ZM13</strain>
    </source>
</reference>
<protein>
    <submittedName>
        <fullName evidence="6">FAD-dependent oxidoreductase</fullName>
    </submittedName>
</protein>
<dbReference type="GO" id="GO:0051539">
    <property type="term" value="F:4 iron, 4 sulfur cluster binding"/>
    <property type="evidence" value="ECO:0007669"/>
    <property type="project" value="UniProtKB-KW"/>
</dbReference>
<dbReference type="Gene3D" id="3.50.50.60">
    <property type="entry name" value="FAD/NAD(P)-binding domain"/>
    <property type="match status" value="1"/>
</dbReference>
<keyword evidence="3" id="KW-0560">Oxidoreductase</keyword>
<proteinExistence type="predicted"/>
<dbReference type="EMBL" id="CP083239">
    <property type="protein sequence ID" value="UOK71873.1"/>
    <property type="molecule type" value="Genomic_DNA"/>
</dbReference>
<dbReference type="PANTHER" id="PTHR43498:SF1">
    <property type="entry name" value="COB--COM HETERODISULFIDE REDUCTASE IRON-SULFUR SUBUNIT A"/>
    <property type="match status" value="1"/>
</dbReference>
<evidence type="ECO:0000256" key="3">
    <source>
        <dbReference type="ARBA" id="ARBA00023002"/>
    </source>
</evidence>
<evidence type="ECO:0000256" key="5">
    <source>
        <dbReference type="ARBA" id="ARBA00023014"/>
    </source>
</evidence>
<dbReference type="GO" id="GO:0046872">
    <property type="term" value="F:metal ion binding"/>
    <property type="evidence" value="ECO:0007669"/>
    <property type="project" value="UniProtKB-KW"/>
</dbReference>
<accession>A0A9E7CW11</accession>
<gene>
    <name evidence="6" type="ORF">K9D25_03900</name>
</gene>
<evidence type="ECO:0000256" key="2">
    <source>
        <dbReference type="ARBA" id="ARBA00022723"/>
    </source>
</evidence>
<dbReference type="SUPFAM" id="SSF51905">
    <property type="entry name" value="FAD/NAD(P)-binding domain"/>
    <property type="match status" value="1"/>
</dbReference>
<dbReference type="InterPro" id="IPR036188">
    <property type="entry name" value="FAD/NAD-bd_sf"/>
</dbReference>
<name>A0A9E7CW11_9HYPH</name>
<dbReference type="PANTHER" id="PTHR43498">
    <property type="entry name" value="FERREDOXIN:COB-COM HETERODISULFIDE REDUCTASE SUBUNIT A"/>
    <property type="match status" value="1"/>
</dbReference>
<evidence type="ECO:0000313" key="7">
    <source>
        <dbReference type="Proteomes" id="UP000831684"/>
    </source>
</evidence>
<dbReference type="Pfam" id="PF12831">
    <property type="entry name" value="FAD_oxidored"/>
    <property type="match status" value="1"/>
</dbReference>
<dbReference type="RefSeq" id="WP_244379421.1">
    <property type="nucleotide sequence ID" value="NZ_CP083239.1"/>
</dbReference>
<sequence length="454" mass="48734">MPSAGSSQPDIGFVTEPARQTPVREDVDVLVVGGGAAGLAAAVSAVRNGARVLLVERYGFLGGTLTNVTLGSICGMYTIDGDEIMQVAGGFVAELVERLKKAGGANGPLRWLETASMPYDAPTLRLVADEIIDECGIRVSFHAAAVGVMKDGSRVSGVIFEDRAGRWAARARTVIDCTGNGDIAAHAGAAFEYDPALLQAPTTMFRFAGVDTERASGITRAELHDRLERAVEAGLQLPRTAGGMFSPRPGVMHLNITRVSRDGAPPDLLDSDDLAWAEMEGRRQLALYEQAFRRFVPGFEDCYIADIGAEIGIRESRRVRGDYWLELNDVLNEARFDDAIACSAWPVEEHSAGRATRWVFLKPGTYYQLPFRIMLPRGIEGLLVAGRCASASHDAHASMRVAATCMAMGEAAGVAAAFASRERLALRDIDVAAVQARLLEQGAFLGNHISERTL</sequence>
<dbReference type="GO" id="GO:0016491">
    <property type="term" value="F:oxidoreductase activity"/>
    <property type="evidence" value="ECO:0007669"/>
    <property type="project" value="UniProtKB-KW"/>
</dbReference>